<dbReference type="STRING" id="1121945.GCA_000421805_01898"/>
<sequence>MGKHERGWVEATEKLTAQLANGAEPDADLEERGRPDLGEALADRLRSDFPDLTAVRHAGNSYDSLGDLIVESPDGETFVEAKFVASGGTRANLGQDTLTQFGLFEDATAWSDFREEIGFPEDREALLREFDGYPDDVRDCDWSYKSAVYDRAKHLKNVLDVSRGQNTGSRADEVLTDSDATEGEREAARIVNAILDLDREEKLAYFDHLREAEQNPRNVETFAHLIVCGYHTADALEAHFDDDLEEIKRLLEADAYRLYEVNRNSGTVSVENPSELLAGFDWRDTRVEIPEDGTSVSVVTGPPGDRRRVLNIAYNWKNKFQGIQTPSMNVFVPEA</sequence>
<evidence type="ECO:0000313" key="2">
    <source>
        <dbReference type="Proteomes" id="UP000193587"/>
    </source>
</evidence>
<accession>A0A1X4H2V7</accession>
<dbReference type="AlphaFoldDB" id="A0A1X4H2V7"/>
<dbReference type="RefSeq" id="WP_049931669.1">
    <property type="nucleotide sequence ID" value="NZ_ATXS01000006.1"/>
</dbReference>
<evidence type="ECO:0000313" key="1">
    <source>
        <dbReference type="EMBL" id="OSP05012.1"/>
    </source>
</evidence>
<comment type="caution">
    <text evidence="1">The sequence shown here is derived from an EMBL/GenBank/DDBJ whole genome shotgun (WGS) entry which is preliminary data.</text>
</comment>
<organism evidence="1 2">
    <name type="scientific">Halorubrum ezzemoulense DSM 17463</name>
    <dbReference type="NCBI Taxonomy" id="1121945"/>
    <lineage>
        <taxon>Archaea</taxon>
        <taxon>Methanobacteriati</taxon>
        <taxon>Methanobacteriota</taxon>
        <taxon>Stenosarchaea group</taxon>
        <taxon>Halobacteria</taxon>
        <taxon>Halobacteriales</taxon>
        <taxon>Haloferacaceae</taxon>
        <taxon>Halorubrum</taxon>
    </lineage>
</organism>
<reference evidence="1 2" key="1">
    <citation type="submission" date="2017-04" db="EMBL/GenBank/DDBJ databases">
        <title>MLSA of the genus Halorubrum.</title>
        <authorList>
            <person name="De La Haba R."/>
            <person name="Sanchez-Porro C."/>
            <person name="Infante-Dominguez C."/>
            <person name="Ventosa A."/>
        </authorList>
    </citation>
    <scope>NUCLEOTIDE SEQUENCE [LARGE SCALE GENOMIC DNA]</scope>
    <source>
        <strain evidence="1 2">DSM 17463</strain>
    </source>
</reference>
<dbReference type="Proteomes" id="UP000193587">
    <property type="component" value="Unassembled WGS sequence"/>
</dbReference>
<name>A0A1X4H2V7_HALEZ</name>
<gene>
    <name evidence="1" type="ORF">B9H04_09625</name>
</gene>
<dbReference type="EMBL" id="NEDJ01000029">
    <property type="protein sequence ID" value="OSP05012.1"/>
    <property type="molecule type" value="Genomic_DNA"/>
</dbReference>
<proteinExistence type="predicted"/>
<protein>
    <submittedName>
        <fullName evidence="1">Uncharacterized protein</fullName>
    </submittedName>
</protein>